<dbReference type="InterPro" id="IPR002790">
    <property type="entry name" value="CHP00288"/>
</dbReference>
<accession>A0A8T5UX86</accession>
<dbReference type="EMBL" id="JAIOUQ010000003">
    <property type="protein sequence ID" value="MBZ2165299.1"/>
    <property type="molecule type" value="Genomic_DNA"/>
</dbReference>
<feature type="domain" description="NYN" evidence="1">
    <location>
        <begin position="26"/>
        <end position="156"/>
    </location>
</feature>
<evidence type="ECO:0000313" key="2">
    <source>
        <dbReference type="EMBL" id="MBZ2165299.1"/>
    </source>
</evidence>
<dbReference type="CDD" id="cd18726">
    <property type="entry name" value="PIN_LabA-like"/>
    <property type="match status" value="1"/>
</dbReference>
<dbReference type="NCBIfam" id="TIGR00288">
    <property type="entry name" value="TIGR00288 family NYN domain-containing protein"/>
    <property type="match status" value="1"/>
</dbReference>
<protein>
    <submittedName>
        <fullName evidence="2">TIGR00288 family NYN domain-containing protein</fullName>
    </submittedName>
</protein>
<dbReference type="PANTHER" id="PTHR35811">
    <property type="entry name" value="SLR1870 PROTEIN"/>
    <property type="match status" value="1"/>
</dbReference>
<dbReference type="Gene3D" id="3.40.50.1010">
    <property type="entry name" value="5'-nuclease"/>
    <property type="match status" value="1"/>
</dbReference>
<reference evidence="3" key="1">
    <citation type="journal article" date="2022" name="Microbiol. Resour. Announc.">
        <title>Draft Genome Sequence of a Methanogenic Archaeon from West Spitsbergen Permafrost.</title>
        <authorList>
            <person name="Trubitsyn V."/>
            <person name="Rivkina E."/>
            <person name="Shcherbakova V."/>
        </authorList>
    </citation>
    <scope>NUCLEOTIDE SEQUENCE [LARGE SCALE GENOMIC DNA]</scope>
    <source>
        <strain evidence="3">VT</strain>
    </source>
</reference>
<sequence>MHRFDKLTSFKDYIPLIRENSHGKNIGLLVDGPNMLRKEFDCNLDTVRDLISEHGNIKVGKVFLNQYASDKLIEAVVNQGFSPMIVAGETDVQLAVEAFELIHNPNIDVIAIMTRDVDFFPLINVAKEHGKKTIVIGAEPGFSVALKNCADSTITLKTHQPPSAA</sequence>
<organism evidence="2 3">
    <name type="scientific">Methanobacterium spitsbergense</name>
    <dbReference type="NCBI Taxonomy" id="2874285"/>
    <lineage>
        <taxon>Archaea</taxon>
        <taxon>Methanobacteriati</taxon>
        <taxon>Methanobacteriota</taxon>
        <taxon>Methanomada group</taxon>
        <taxon>Methanobacteria</taxon>
        <taxon>Methanobacteriales</taxon>
        <taxon>Methanobacteriaceae</taxon>
        <taxon>Methanobacterium</taxon>
    </lineage>
</organism>
<comment type="caution">
    <text evidence="2">The sequence shown here is derived from an EMBL/GenBank/DDBJ whole genome shotgun (WGS) entry which is preliminary data.</text>
</comment>
<name>A0A8T5UX86_9EURY</name>
<evidence type="ECO:0000313" key="3">
    <source>
        <dbReference type="Proteomes" id="UP000825933"/>
    </source>
</evidence>
<dbReference type="GO" id="GO:0004540">
    <property type="term" value="F:RNA nuclease activity"/>
    <property type="evidence" value="ECO:0007669"/>
    <property type="project" value="InterPro"/>
</dbReference>
<keyword evidence="3" id="KW-1185">Reference proteome</keyword>
<gene>
    <name evidence="2" type="ORF">K8N75_04495</name>
</gene>
<dbReference type="PANTHER" id="PTHR35811:SF1">
    <property type="entry name" value="HTH OST-TYPE DOMAIN-CONTAINING PROTEIN"/>
    <property type="match status" value="1"/>
</dbReference>
<evidence type="ECO:0000259" key="1">
    <source>
        <dbReference type="Pfam" id="PF01936"/>
    </source>
</evidence>
<proteinExistence type="predicted"/>
<dbReference type="RefSeq" id="WP_048189793.1">
    <property type="nucleotide sequence ID" value="NZ_JAIOUQ010000003.1"/>
</dbReference>
<dbReference type="Pfam" id="PF01936">
    <property type="entry name" value="NYN"/>
    <property type="match status" value="1"/>
</dbReference>
<dbReference type="Proteomes" id="UP000825933">
    <property type="component" value="Unassembled WGS sequence"/>
</dbReference>
<dbReference type="InterPro" id="IPR021139">
    <property type="entry name" value="NYN"/>
</dbReference>
<dbReference type="AlphaFoldDB" id="A0A8T5UX86"/>